<evidence type="ECO:0000256" key="2">
    <source>
        <dbReference type="ARBA" id="ARBA00005194"/>
    </source>
</evidence>
<dbReference type="GO" id="GO:0030497">
    <property type="term" value="P:fatty acid elongation"/>
    <property type="evidence" value="ECO:0007669"/>
    <property type="project" value="TreeGrafter"/>
</dbReference>
<evidence type="ECO:0000256" key="6">
    <source>
        <dbReference type="ARBA" id="ARBA00022692"/>
    </source>
</evidence>
<keyword evidence="11 14" id="KW-0275">Fatty acid biosynthesis</keyword>
<name>C5PCU5_COCP7</name>
<evidence type="ECO:0000256" key="4">
    <source>
        <dbReference type="ARBA" id="ARBA00013122"/>
    </source>
</evidence>
<evidence type="ECO:0000256" key="12">
    <source>
        <dbReference type="ARBA" id="ARBA00023239"/>
    </source>
</evidence>
<protein>
    <recommendedName>
        <fullName evidence="4 14">Very-long-chain (3R)-3-hydroxyacyl-CoA dehydratase</fullName>
        <ecNumber evidence="4 14">4.2.1.134</ecNumber>
    </recommendedName>
</protein>
<comment type="function">
    <text evidence="14">Catalyzes the third of the four reactions of the long-chain fatty acids elongation cycle. This endoplasmic reticulum-bound enzymatic process, allows the addition of two carbons to the chain of long- and very long-chain fatty acids/VLCFAs per cycle. This enzyme catalyzes the dehydration of the 3-hydroxyacyl-CoA intermediate into trans-2,3-enoyl-CoA, within each cycle of fatty acid elongation. Thereby, it participates to the production of VLCFAs of different chain lengths that are involved in multiple biological processes as precursors of membrane lipids and lipid mediators.</text>
</comment>
<reference evidence="15 16" key="1">
    <citation type="journal article" date="2009" name="Genome Res.">
        <title>Comparative genomic analyses of the human fungal pathogens Coccidioides and their relatives.</title>
        <authorList>
            <person name="Sharpton T.J."/>
            <person name="Stajich J.E."/>
            <person name="Rounsley S.D."/>
            <person name="Gardner M.J."/>
            <person name="Wortman J.R."/>
            <person name="Jordar V.S."/>
            <person name="Maiti R."/>
            <person name="Kodira C.D."/>
            <person name="Neafsey D.E."/>
            <person name="Zeng Q."/>
            <person name="Hung C.-Y."/>
            <person name="McMahan C."/>
            <person name="Muszewska A."/>
            <person name="Grynberg M."/>
            <person name="Mandel M.A."/>
            <person name="Kellner E.M."/>
            <person name="Barker B.M."/>
            <person name="Galgiani J.N."/>
            <person name="Orbach M.J."/>
            <person name="Kirkland T.N."/>
            <person name="Cole G.T."/>
            <person name="Henn M.R."/>
            <person name="Birren B.W."/>
            <person name="Taylor J.W."/>
        </authorList>
    </citation>
    <scope>NUCLEOTIDE SEQUENCE [LARGE SCALE GENOMIC DNA]</scope>
    <source>
        <strain evidence="16">C735</strain>
    </source>
</reference>
<keyword evidence="14" id="KW-0256">Endoplasmic reticulum</keyword>
<feature type="transmembrane region" description="Helical" evidence="14">
    <location>
        <begin position="31"/>
        <end position="49"/>
    </location>
</feature>
<evidence type="ECO:0000313" key="15">
    <source>
        <dbReference type="EMBL" id="EER24906.1"/>
    </source>
</evidence>
<dbReference type="GO" id="GO:0030148">
    <property type="term" value="P:sphingolipid biosynthetic process"/>
    <property type="evidence" value="ECO:0007669"/>
    <property type="project" value="TreeGrafter"/>
</dbReference>
<keyword evidence="9 14" id="KW-0443">Lipid metabolism</keyword>
<comment type="pathway">
    <text evidence="2 14">Lipid metabolism; fatty acid biosynthesis.</text>
</comment>
<gene>
    <name evidence="15" type="ORF">CPC735_015040</name>
</gene>
<comment type="similarity">
    <text evidence="3 14">Belongs to the very long-chain fatty acids dehydratase HACD family.</text>
</comment>
<evidence type="ECO:0000256" key="3">
    <source>
        <dbReference type="ARBA" id="ARBA00007811"/>
    </source>
</evidence>
<keyword evidence="8 14" id="KW-1133">Transmembrane helix</keyword>
<evidence type="ECO:0000256" key="7">
    <source>
        <dbReference type="ARBA" id="ARBA00022832"/>
    </source>
</evidence>
<dbReference type="GO" id="GO:0042761">
    <property type="term" value="P:very long-chain fatty acid biosynthetic process"/>
    <property type="evidence" value="ECO:0007669"/>
    <property type="project" value="TreeGrafter"/>
</dbReference>
<evidence type="ECO:0000256" key="13">
    <source>
        <dbReference type="ARBA" id="ARBA00036671"/>
    </source>
</evidence>
<evidence type="ECO:0000256" key="9">
    <source>
        <dbReference type="ARBA" id="ARBA00023098"/>
    </source>
</evidence>
<dbReference type="EC" id="4.2.1.134" evidence="4 14"/>
<dbReference type="InterPro" id="IPR007482">
    <property type="entry name" value="Tyr_Pase-like_PTPLA"/>
</dbReference>
<dbReference type="EMBL" id="ACFW01000043">
    <property type="protein sequence ID" value="EER24906.1"/>
    <property type="molecule type" value="Genomic_DNA"/>
</dbReference>
<evidence type="ECO:0000256" key="11">
    <source>
        <dbReference type="ARBA" id="ARBA00023160"/>
    </source>
</evidence>
<keyword evidence="12 14" id="KW-0456">Lyase</keyword>
<dbReference type="PANTHER" id="PTHR11035">
    <property type="entry name" value="VERY-LONG-CHAIN (3R)-3-HYDROXYACYL-COA DEHYDRATASE"/>
    <property type="match status" value="1"/>
</dbReference>
<dbReference type="PANTHER" id="PTHR11035:SF3">
    <property type="entry name" value="VERY-LONG-CHAIN (3R)-3-HYDROXYACYL-COA DEHYDRATASE"/>
    <property type="match status" value="1"/>
</dbReference>
<dbReference type="GO" id="GO:0102158">
    <property type="term" value="F:very-long-chain (3R)-3-hydroxyacyl-CoA dehydratase activity"/>
    <property type="evidence" value="ECO:0007669"/>
    <property type="project" value="UniProtKB-EC"/>
</dbReference>
<dbReference type="AlphaFoldDB" id="C5PCU5"/>
<keyword evidence="7 14" id="KW-0276">Fatty acid metabolism</keyword>
<sequence length="242" mass="26552">MSAKAPASSVPAKTVFTTSRAYLLLYNTASFALWSVITLRLFLLLALLIPTGHVAATYNALFPLLRVTQSLALLEIVHSLVGIVRAPVTTTLMQVASRIVVVWGVMWMFAEERVGREMGILGGGRGGGGKLGDWGFVGCLGAWGVTECVRYGFFMLQISGNGVPGWLSWLRYNTFFVLYPIGISSECVLMYLALEPAIMVHPLLPWVFKAILLVYVPGSYILYTHMMAQRRKVMKAAAKKAT</sequence>
<dbReference type="HOGENOM" id="CLU_034302_6_1_1"/>
<dbReference type="OrthoDB" id="46988at2759"/>
<evidence type="ECO:0000256" key="8">
    <source>
        <dbReference type="ARBA" id="ARBA00022989"/>
    </source>
</evidence>
<dbReference type="GO" id="GO:0005789">
    <property type="term" value="C:endoplasmic reticulum membrane"/>
    <property type="evidence" value="ECO:0007669"/>
    <property type="project" value="UniProtKB-SubCell"/>
</dbReference>
<evidence type="ECO:0000256" key="1">
    <source>
        <dbReference type="ARBA" id="ARBA00004141"/>
    </source>
</evidence>
<comment type="caution">
    <text evidence="15">The sequence shown here is derived from an EMBL/GenBank/DDBJ whole genome shotgun (WGS) entry which is preliminary data.</text>
</comment>
<dbReference type="KEGG" id="cpw:9692522"/>
<organism evidence="15 16">
    <name type="scientific">Coccidioides posadasii (strain C735)</name>
    <name type="common">Valley fever fungus</name>
    <dbReference type="NCBI Taxonomy" id="222929"/>
    <lineage>
        <taxon>Eukaryota</taxon>
        <taxon>Fungi</taxon>
        <taxon>Dikarya</taxon>
        <taxon>Ascomycota</taxon>
        <taxon>Pezizomycotina</taxon>
        <taxon>Eurotiomycetes</taxon>
        <taxon>Eurotiomycetidae</taxon>
        <taxon>Onygenales</taxon>
        <taxon>Onygenaceae</taxon>
        <taxon>Coccidioides</taxon>
    </lineage>
</organism>
<feature type="transmembrane region" description="Helical" evidence="14">
    <location>
        <begin position="206"/>
        <end position="225"/>
    </location>
</feature>
<comment type="subcellular location">
    <subcellularLocation>
        <location evidence="14">Endoplasmic reticulum membrane</location>
        <topology evidence="14">Multi-pass membrane protein</topology>
    </subcellularLocation>
    <subcellularLocation>
        <location evidence="1">Membrane</location>
        <topology evidence="1">Multi-pass membrane protein</topology>
    </subcellularLocation>
</comment>
<dbReference type="VEuPathDB" id="FungiDB:CPC735_015040"/>
<feature type="transmembrane region" description="Helical" evidence="14">
    <location>
        <begin position="176"/>
        <end position="194"/>
    </location>
</feature>
<evidence type="ECO:0000256" key="14">
    <source>
        <dbReference type="RuleBase" id="RU363109"/>
    </source>
</evidence>
<evidence type="ECO:0000256" key="10">
    <source>
        <dbReference type="ARBA" id="ARBA00023136"/>
    </source>
</evidence>
<dbReference type="Proteomes" id="UP000009084">
    <property type="component" value="Unassembled WGS sequence"/>
</dbReference>
<evidence type="ECO:0000313" key="16">
    <source>
        <dbReference type="Proteomes" id="UP000009084"/>
    </source>
</evidence>
<dbReference type="UniPathway" id="UPA00094"/>
<comment type="catalytic activity">
    <reaction evidence="13 14">
        <text>a very-long-chain (3R)-3-hydroxyacyl-CoA = a very-long-chain (2E)-enoyl-CoA + H2O</text>
        <dbReference type="Rhea" id="RHEA:45812"/>
        <dbReference type="ChEBI" id="CHEBI:15377"/>
        <dbReference type="ChEBI" id="CHEBI:83728"/>
        <dbReference type="ChEBI" id="CHEBI:85440"/>
        <dbReference type="EC" id="4.2.1.134"/>
    </reaction>
</comment>
<keyword evidence="10 14" id="KW-0472">Membrane</keyword>
<evidence type="ECO:0000256" key="5">
    <source>
        <dbReference type="ARBA" id="ARBA00022516"/>
    </source>
</evidence>
<accession>C5PCU5</accession>
<dbReference type="Pfam" id="PF04387">
    <property type="entry name" value="PTPLA"/>
    <property type="match status" value="1"/>
</dbReference>
<proteinExistence type="inferred from homology"/>
<keyword evidence="6 14" id="KW-0812">Transmembrane</keyword>
<keyword evidence="5 14" id="KW-0444">Lipid biosynthesis</keyword>
<comment type="caution">
    <text evidence="14">Lacks conserved residue(s) required for the propagation of feature annotation.</text>
</comment>